<reference evidence="1" key="1">
    <citation type="submission" date="2022-02" db="EMBL/GenBank/DDBJ databases">
        <title>Plant Genome Project.</title>
        <authorList>
            <person name="Zhang R.-G."/>
        </authorList>
    </citation>
    <scope>NUCLEOTIDE SEQUENCE</scope>
    <source>
        <strain evidence="1">AT1</strain>
    </source>
</reference>
<organism evidence="1 2">
    <name type="scientific">Rhododendron molle</name>
    <name type="common">Chinese azalea</name>
    <name type="synonym">Azalea mollis</name>
    <dbReference type="NCBI Taxonomy" id="49168"/>
    <lineage>
        <taxon>Eukaryota</taxon>
        <taxon>Viridiplantae</taxon>
        <taxon>Streptophyta</taxon>
        <taxon>Embryophyta</taxon>
        <taxon>Tracheophyta</taxon>
        <taxon>Spermatophyta</taxon>
        <taxon>Magnoliopsida</taxon>
        <taxon>eudicotyledons</taxon>
        <taxon>Gunneridae</taxon>
        <taxon>Pentapetalae</taxon>
        <taxon>asterids</taxon>
        <taxon>Ericales</taxon>
        <taxon>Ericaceae</taxon>
        <taxon>Ericoideae</taxon>
        <taxon>Rhodoreae</taxon>
        <taxon>Rhododendron</taxon>
    </lineage>
</organism>
<protein>
    <submittedName>
        <fullName evidence="1">Uncharacterized protein</fullName>
    </submittedName>
</protein>
<dbReference type="EMBL" id="CM046388">
    <property type="protein sequence ID" value="KAI8571337.1"/>
    <property type="molecule type" value="Genomic_DNA"/>
</dbReference>
<name>A0ACC0Q236_RHOML</name>
<comment type="caution">
    <text evidence="1">The sequence shown here is derived from an EMBL/GenBank/DDBJ whole genome shotgun (WGS) entry which is preliminary data.</text>
</comment>
<evidence type="ECO:0000313" key="2">
    <source>
        <dbReference type="Proteomes" id="UP001062846"/>
    </source>
</evidence>
<proteinExistence type="predicted"/>
<sequence>MVAMLETVVAETEVKNKSKSLVLKAGAVCGFEHFKAKKPTTERTAKCEAESRTDSAGGFGSEWRRKMSRILYRKS</sequence>
<gene>
    <name evidence="1" type="ORF">RHMOL_Rhmol01G0112000</name>
</gene>
<accession>A0ACC0Q236</accession>
<dbReference type="Proteomes" id="UP001062846">
    <property type="component" value="Chromosome 1"/>
</dbReference>
<evidence type="ECO:0000313" key="1">
    <source>
        <dbReference type="EMBL" id="KAI8571337.1"/>
    </source>
</evidence>
<keyword evidence="2" id="KW-1185">Reference proteome</keyword>